<reference evidence="22" key="2">
    <citation type="submission" date="2020-09" db="EMBL/GenBank/DDBJ databases">
        <authorList>
            <person name="Sun Q."/>
            <person name="Zhou Y."/>
        </authorList>
    </citation>
    <scope>NUCLEOTIDE SEQUENCE</scope>
    <source>
        <strain evidence="22">CGMCC 1.12987</strain>
    </source>
</reference>
<dbReference type="AlphaFoldDB" id="A0A917G4T4"/>
<evidence type="ECO:0000259" key="20">
    <source>
        <dbReference type="PROSITE" id="PS50110"/>
    </source>
</evidence>
<keyword evidence="11" id="KW-0067">ATP-binding</keyword>
<comment type="similarity">
    <text evidence="3">In the N-terminal section; belongs to the phytochrome family.</text>
</comment>
<dbReference type="Pfam" id="PF00512">
    <property type="entry name" value="HisKA"/>
    <property type="match status" value="1"/>
</dbReference>
<dbReference type="InterPro" id="IPR036890">
    <property type="entry name" value="HATPase_C_sf"/>
</dbReference>
<evidence type="ECO:0000256" key="17">
    <source>
        <dbReference type="PROSITE-ProRule" id="PRU00169"/>
    </source>
</evidence>
<dbReference type="InterPro" id="IPR036641">
    <property type="entry name" value="HPT_dom_sf"/>
</dbReference>
<evidence type="ECO:0000256" key="1">
    <source>
        <dbReference type="ARBA" id="ARBA00000085"/>
    </source>
</evidence>
<dbReference type="SUPFAM" id="SSF55874">
    <property type="entry name" value="ATPase domain of HSP90 chaperone/DNA topoisomerase II/histidine kinase"/>
    <property type="match status" value="1"/>
</dbReference>
<evidence type="ECO:0000313" key="23">
    <source>
        <dbReference type="Proteomes" id="UP000644756"/>
    </source>
</evidence>
<dbReference type="Gene3D" id="1.10.287.130">
    <property type="match status" value="1"/>
</dbReference>
<protein>
    <recommendedName>
        <fullName evidence="15">Circadian input-output histidine kinase CikA</fullName>
        <ecNumber evidence="4">2.7.13.3</ecNumber>
    </recommendedName>
</protein>
<proteinExistence type="inferred from homology"/>
<keyword evidence="14" id="KW-0472">Membrane</keyword>
<feature type="modified residue" description="4-aspartylphosphate" evidence="17">
    <location>
        <position position="486"/>
    </location>
</feature>
<dbReference type="EC" id="2.7.13.3" evidence="4"/>
<dbReference type="CDD" id="cd17546">
    <property type="entry name" value="REC_hyHK_CKI1_RcsC-like"/>
    <property type="match status" value="1"/>
</dbReference>
<keyword evidence="23" id="KW-1185">Reference proteome</keyword>
<sequence length="693" mass="78239">MNVRTDSVLSLLCDSAGGIIRIIRDDIRFADGVQGRTGVYAVLDELNAMKFRDFLTELYEKQAIFNWEINLRTGDVMKTFYFNGGLFENNALIVASDYSFGHAYFYDEMMKINNQQMVSLRETIKKLSQEMVLKLEQELKTYDEFSSLNNELVSLQRQLAKTNIDLKLAKEKAESADRTKSMFLATMSHEIRTPMHGIIATAELLAHSGLSDTQRKSLGIIMDSGHLLLNVINDILDLSKIEAEEMKLSRVRFRLQETIDHAKGMLRSRAETQQTRMTCYIDPQLAEEYYGDPTRLGQILINLIGNAVKFTYKGDIDLRVFKLSGGGDKQRLRFEVKDTGIGISRENSEKLFMPFFQVDNSLTNQFHSTGLGLSISKRLVAMMDGSIGVISKEGAGSTFWFEIDLDFATEPLHTVNPVSTGIQERRRPEGRERSSTILLAEDNEVVRNILILQLQKLGYEQVITAANGEETLKLWKEEKPDIILMDNQMPVLNGFDATRRIREMERERGMAVYTPIISVTANAMKGDKELSLDAGMDDYITKPVLLDKLREVLDKWLAISDFTAAGREEGNEAESGMLNRKTIEDIVALPWDEQDRELLKQLIGMYRQDMPGKLCLLKEAVEAADYNQMGQIAHAIKSASVSVGLSALGQLLAGFEQHARAQDMIICGALLDEIEGLFKESCEAFDRMIEQTQ</sequence>
<keyword evidence="7" id="KW-0808">Transferase</keyword>
<keyword evidence="12" id="KW-1133">Transmembrane helix</keyword>
<keyword evidence="13" id="KW-0902">Two-component regulatory system</keyword>
<feature type="coiled-coil region" evidence="18">
    <location>
        <begin position="110"/>
        <end position="179"/>
    </location>
</feature>
<keyword evidence="5" id="KW-1003">Cell membrane</keyword>
<dbReference type="Proteomes" id="UP000644756">
    <property type="component" value="Unassembled WGS sequence"/>
</dbReference>
<accession>A0A917G4T4</accession>
<name>A0A917G4T4_9BACL</name>
<dbReference type="InterPro" id="IPR003594">
    <property type="entry name" value="HATPase_dom"/>
</dbReference>
<evidence type="ECO:0000256" key="12">
    <source>
        <dbReference type="ARBA" id="ARBA00022989"/>
    </source>
</evidence>
<organism evidence="22 23">
    <name type="scientific">Paenibacillus abyssi</name>
    <dbReference type="NCBI Taxonomy" id="1340531"/>
    <lineage>
        <taxon>Bacteria</taxon>
        <taxon>Bacillati</taxon>
        <taxon>Bacillota</taxon>
        <taxon>Bacilli</taxon>
        <taxon>Bacillales</taxon>
        <taxon>Paenibacillaceae</taxon>
        <taxon>Paenibacillus</taxon>
    </lineage>
</organism>
<dbReference type="Pfam" id="PF02518">
    <property type="entry name" value="HATPase_c"/>
    <property type="match status" value="1"/>
</dbReference>
<dbReference type="Gene3D" id="3.30.565.10">
    <property type="entry name" value="Histidine kinase-like ATPase, C-terminal domain"/>
    <property type="match status" value="1"/>
</dbReference>
<dbReference type="PROSITE" id="PS50109">
    <property type="entry name" value="HIS_KIN"/>
    <property type="match status" value="1"/>
</dbReference>
<evidence type="ECO:0000256" key="16">
    <source>
        <dbReference type="PROSITE-ProRule" id="PRU00110"/>
    </source>
</evidence>
<dbReference type="CDD" id="cd00082">
    <property type="entry name" value="HisKA"/>
    <property type="match status" value="1"/>
</dbReference>
<comment type="subcellular location">
    <subcellularLocation>
        <location evidence="2">Cell membrane</location>
        <topology evidence="2">Multi-pass membrane protein</topology>
    </subcellularLocation>
</comment>
<dbReference type="InterPro" id="IPR004358">
    <property type="entry name" value="Sig_transdc_His_kin-like_C"/>
</dbReference>
<dbReference type="PROSITE" id="PS50110">
    <property type="entry name" value="RESPONSE_REGULATORY"/>
    <property type="match status" value="1"/>
</dbReference>
<dbReference type="InterPro" id="IPR001789">
    <property type="entry name" value="Sig_transdc_resp-reg_receiver"/>
</dbReference>
<keyword evidence="6 17" id="KW-0597">Phosphoprotein</keyword>
<evidence type="ECO:0000256" key="15">
    <source>
        <dbReference type="ARBA" id="ARBA00074306"/>
    </source>
</evidence>
<dbReference type="InterPro" id="IPR008207">
    <property type="entry name" value="Sig_transdc_His_kin_Hpt_dom"/>
</dbReference>
<evidence type="ECO:0000256" key="18">
    <source>
        <dbReference type="SAM" id="Coils"/>
    </source>
</evidence>
<evidence type="ECO:0000259" key="19">
    <source>
        <dbReference type="PROSITE" id="PS50109"/>
    </source>
</evidence>
<dbReference type="Gene3D" id="1.20.120.160">
    <property type="entry name" value="HPT domain"/>
    <property type="match status" value="1"/>
</dbReference>
<dbReference type="PRINTS" id="PR00344">
    <property type="entry name" value="BCTRLSENSOR"/>
</dbReference>
<feature type="modified residue" description="Phosphohistidine" evidence="16">
    <location>
        <position position="634"/>
    </location>
</feature>
<dbReference type="SUPFAM" id="SSF47384">
    <property type="entry name" value="Homodimeric domain of signal transducing histidine kinase"/>
    <property type="match status" value="1"/>
</dbReference>
<evidence type="ECO:0000256" key="4">
    <source>
        <dbReference type="ARBA" id="ARBA00012438"/>
    </source>
</evidence>
<dbReference type="InterPro" id="IPR003661">
    <property type="entry name" value="HisK_dim/P_dom"/>
</dbReference>
<keyword evidence="18" id="KW-0175">Coiled coil</keyword>
<dbReference type="GO" id="GO:0005524">
    <property type="term" value="F:ATP binding"/>
    <property type="evidence" value="ECO:0007669"/>
    <property type="project" value="UniProtKB-KW"/>
</dbReference>
<dbReference type="CDD" id="cd16922">
    <property type="entry name" value="HATPase_EvgS-ArcB-TorS-like"/>
    <property type="match status" value="1"/>
</dbReference>
<reference evidence="22" key="1">
    <citation type="journal article" date="2014" name="Int. J. Syst. Evol. Microbiol.">
        <title>Complete genome sequence of Corynebacterium casei LMG S-19264T (=DSM 44701T), isolated from a smear-ripened cheese.</title>
        <authorList>
            <consortium name="US DOE Joint Genome Institute (JGI-PGF)"/>
            <person name="Walter F."/>
            <person name="Albersmeier A."/>
            <person name="Kalinowski J."/>
            <person name="Ruckert C."/>
        </authorList>
    </citation>
    <scope>NUCLEOTIDE SEQUENCE</scope>
    <source>
        <strain evidence="22">CGMCC 1.12987</strain>
    </source>
</reference>
<dbReference type="PANTHER" id="PTHR45339:SF1">
    <property type="entry name" value="HYBRID SIGNAL TRANSDUCTION HISTIDINE KINASE J"/>
    <property type="match status" value="1"/>
</dbReference>
<dbReference type="InterPro" id="IPR005467">
    <property type="entry name" value="His_kinase_dom"/>
</dbReference>
<dbReference type="PANTHER" id="PTHR45339">
    <property type="entry name" value="HYBRID SIGNAL TRANSDUCTION HISTIDINE KINASE J"/>
    <property type="match status" value="1"/>
</dbReference>
<feature type="domain" description="Histidine kinase" evidence="19">
    <location>
        <begin position="186"/>
        <end position="407"/>
    </location>
</feature>
<dbReference type="GO" id="GO:0005886">
    <property type="term" value="C:plasma membrane"/>
    <property type="evidence" value="ECO:0007669"/>
    <property type="project" value="UniProtKB-SubCell"/>
</dbReference>
<dbReference type="SUPFAM" id="SSF47226">
    <property type="entry name" value="Histidine-containing phosphotransfer domain, HPT domain"/>
    <property type="match status" value="1"/>
</dbReference>
<dbReference type="FunFam" id="1.10.287.130:FF:000004">
    <property type="entry name" value="Ethylene receptor 1"/>
    <property type="match status" value="1"/>
</dbReference>
<keyword evidence="10" id="KW-0418">Kinase</keyword>
<keyword evidence="9" id="KW-0547">Nucleotide-binding</keyword>
<keyword evidence="8" id="KW-0812">Transmembrane</keyword>
<dbReference type="SUPFAM" id="SSF52172">
    <property type="entry name" value="CheY-like"/>
    <property type="match status" value="1"/>
</dbReference>
<dbReference type="EMBL" id="BMGR01000019">
    <property type="protein sequence ID" value="GGG22860.1"/>
    <property type="molecule type" value="Genomic_DNA"/>
</dbReference>
<dbReference type="PROSITE" id="PS50894">
    <property type="entry name" value="HPT"/>
    <property type="match status" value="1"/>
</dbReference>
<feature type="domain" description="HPt" evidence="21">
    <location>
        <begin position="595"/>
        <end position="692"/>
    </location>
</feature>
<evidence type="ECO:0000256" key="6">
    <source>
        <dbReference type="ARBA" id="ARBA00022553"/>
    </source>
</evidence>
<dbReference type="SMART" id="SM00388">
    <property type="entry name" value="HisKA"/>
    <property type="match status" value="1"/>
</dbReference>
<dbReference type="Gene3D" id="3.40.50.2300">
    <property type="match status" value="1"/>
</dbReference>
<comment type="catalytic activity">
    <reaction evidence="1">
        <text>ATP + protein L-histidine = ADP + protein N-phospho-L-histidine.</text>
        <dbReference type="EC" id="2.7.13.3"/>
    </reaction>
</comment>
<evidence type="ECO:0000313" key="22">
    <source>
        <dbReference type="EMBL" id="GGG22860.1"/>
    </source>
</evidence>
<evidence type="ECO:0000256" key="5">
    <source>
        <dbReference type="ARBA" id="ARBA00022475"/>
    </source>
</evidence>
<dbReference type="InterPro" id="IPR036097">
    <property type="entry name" value="HisK_dim/P_sf"/>
</dbReference>
<dbReference type="Pfam" id="PF01627">
    <property type="entry name" value="Hpt"/>
    <property type="match status" value="1"/>
</dbReference>
<evidence type="ECO:0000256" key="14">
    <source>
        <dbReference type="ARBA" id="ARBA00023136"/>
    </source>
</evidence>
<evidence type="ECO:0000256" key="3">
    <source>
        <dbReference type="ARBA" id="ARBA00006402"/>
    </source>
</evidence>
<feature type="domain" description="Response regulatory" evidence="20">
    <location>
        <begin position="436"/>
        <end position="557"/>
    </location>
</feature>
<evidence type="ECO:0000256" key="7">
    <source>
        <dbReference type="ARBA" id="ARBA00022679"/>
    </source>
</evidence>
<gene>
    <name evidence="22" type="ORF">GCM10010916_44390</name>
</gene>
<dbReference type="SMART" id="SM00073">
    <property type="entry name" value="HPT"/>
    <property type="match status" value="1"/>
</dbReference>
<dbReference type="FunFam" id="3.30.565.10:FF:000010">
    <property type="entry name" value="Sensor histidine kinase RcsC"/>
    <property type="match status" value="1"/>
</dbReference>
<dbReference type="Pfam" id="PF00072">
    <property type="entry name" value="Response_reg"/>
    <property type="match status" value="1"/>
</dbReference>
<evidence type="ECO:0000256" key="2">
    <source>
        <dbReference type="ARBA" id="ARBA00004651"/>
    </source>
</evidence>
<dbReference type="InterPro" id="IPR011006">
    <property type="entry name" value="CheY-like_superfamily"/>
</dbReference>
<evidence type="ECO:0000256" key="13">
    <source>
        <dbReference type="ARBA" id="ARBA00023012"/>
    </source>
</evidence>
<evidence type="ECO:0000256" key="10">
    <source>
        <dbReference type="ARBA" id="ARBA00022777"/>
    </source>
</evidence>
<evidence type="ECO:0000259" key="21">
    <source>
        <dbReference type="PROSITE" id="PS50894"/>
    </source>
</evidence>
<comment type="caution">
    <text evidence="22">The sequence shown here is derived from an EMBL/GenBank/DDBJ whole genome shotgun (WGS) entry which is preliminary data.</text>
</comment>
<evidence type="ECO:0000256" key="11">
    <source>
        <dbReference type="ARBA" id="ARBA00022840"/>
    </source>
</evidence>
<evidence type="ECO:0000256" key="8">
    <source>
        <dbReference type="ARBA" id="ARBA00022692"/>
    </source>
</evidence>
<dbReference type="GO" id="GO:0000155">
    <property type="term" value="F:phosphorelay sensor kinase activity"/>
    <property type="evidence" value="ECO:0007669"/>
    <property type="project" value="InterPro"/>
</dbReference>
<dbReference type="SMART" id="SM00387">
    <property type="entry name" value="HATPase_c"/>
    <property type="match status" value="1"/>
</dbReference>
<dbReference type="SMART" id="SM00448">
    <property type="entry name" value="REC"/>
    <property type="match status" value="1"/>
</dbReference>
<evidence type="ECO:0000256" key="9">
    <source>
        <dbReference type="ARBA" id="ARBA00022741"/>
    </source>
</evidence>